<proteinExistence type="predicted"/>
<dbReference type="AlphaFoldDB" id="A0AAE1B139"/>
<organism evidence="1 2">
    <name type="scientific">Elysia crispata</name>
    <name type="common">lettuce slug</name>
    <dbReference type="NCBI Taxonomy" id="231223"/>
    <lineage>
        <taxon>Eukaryota</taxon>
        <taxon>Metazoa</taxon>
        <taxon>Spiralia</taxon>
        <taxon>Lophotrochozoa</taxon>
        <taxon>Mollusca</taxon>
        <taxon>Gastropoda</taxon>
        <taxon>Heterobranchia</taxon>
        <taxon>Euthyneura</taxon>
        <taxon>Panpulmonata</taxon>
        <taxon>Sacoglossa</taxon>
        <taxon>Placobranchoidea</taxon>
        <taxon>Plakobranchidae</taxon>
        <taxon>Elysia</taxon>
    </lineage>
</organism>
<sequence length="129" mass="14302">MRQIPCLYWPIRIALESVRPLRKRCSSQVARPSSFPSAGLEDTGTSAHRLRPHAQMNDRQEINTTACRVLGPEIEKSRLLERVIGEGGGDMVINNPSILAVPPTRRAPPPPTRDYEIADSIKSKGVVCF</sequence>
<keyword evidence="2" id="KW-1185">Reference proteome</keyword>
<accession>A0AAE1B139</accession>
<dbReference type="EMBL" id="JAWDGP010000819">
    <property type="protein sequence ID" value="KAK3796986.1"/>
    <property type="molecule type" value="Genomic_DNA"/>
</dbReference>
<protein>
    <submittedName>
        <fullName evidence="1">Uncharacterized protein</fullName>
    </submittedName>
</protein>
<evidence type="ECO:0000313" key="1">
    <source>
        <dbReference type="EMBL" id="KAK3796986.1"/>
    </source>
</evidence>
<gene>
    <name evidence="1" type="ORF">RRG08_055045</name>
</gene>
<dbReference type="Proteomes" id="UP001283361">
    <property type="component" value="Unassembled WGS sequence"/>
</dbReference>
<evidence type="ECO:0000313" key="2">
    <source>
        <dbReference type="Proteomes" id="UP001283361"/>
    </source>
</evidence>
<reference evidence="1" key="1">
    <citation type="journal article" date="2023" name="G3 (Bethesda)">
        <title>A reference genome for the long-term kleptoplast-retaining sea slug Elysia crispata morphotype clarki.</title>
        <authorList>
            <person name="Eastman K.E."/>
            <person name="Pendleton A.L."/>
            <person name="Shaikh M.A."/>
            <person name="Suttiyut T."/>
            <person name="Ogas R."/>
            <person name="Tomko P."/>
            <person name="Gavelis G."/>
            <person name="Widhalm J.R."/>
            <person name="Wisecaver J.H."/>
        </authorList>
    </citation>
    <scope>NUCLEOTIDE SEQUENCE</scope>
    <source>
        <strain evidence="1">ECLA1</strain>
    </source>
</reference>
<name>A0AAE1B139_9GAST</name>
<comment type="caution">
    <text evidence="1">The sequence shown here is derived from an EMBL/GenBank/DDBJ whole genome shotgun (WGS) entry which is preliminary data.</text>
</comment>